<evidence type="ECO:0000256" key="5">
    <source>
        <dbReference type="PIRSR" id="PIRSR601519-1"/>
    </source>
</evidence>
<dbReference type="Proteomes" id="UP000717515">
    <property type="component" value="Unassembled WGS sequence"/>
</dbReference>
<dbReference type="InterPro" id="IPR009040">
    <property type="entry name" value="Ferritin-like_diiron"/>
</dbReference>
<sequence length="275" mass="30643">MRCAASATRRLLWSFSLVRFPTHSFLSFLPLVPTHFSSHLLLLPLLLLLSPPLPLCPFPFLLNISISISISIPDPHPHLPFSPSWHFSKTQQKSSIMSLAKQNFSNVVEDSINEQISQEMAASHAYLSIAAFMASDGVALPGFEKFFREQSDEEREHAQKLMDYQNKRGGQVVLQAVPAPDPEWISAKNAVESALQMEKGVNKSLLRIEALADENNDAEFVRLLRSTFLKEQVESISEISKLITQLNRVSGDGLGLYLLDQTLLEHGIHGVTGEV</sequence>
<dbReference type="PROSITE" id="PS50905">
    <property type="entry name" value="FERRITIN_LIKE"/>
    <property type="match status" value="1"/>
</dbReference>
<accession>A0A9P7ZYR4</accession>
<feature type="binding site" evidence="5">
    <location>
        <position position="232"/>
    </location>
    <ligand>
        <name>Fe cation</name>
        <dbReference type="ChEBI" id="CHEBI:24875"/>
        <label>1</label>
    </ligand>
</feature>
<dbReference type="AlphaFoldDB" id="A0A9P7ZYR4"/>
<feature type="binding site" evidence="5">
    <location>
        <position position="157"/>
    </location>
    <ligand>
        <name>Fe cation</name>
        <dbReference type="ChEBI" id="CHEBI:24875"/>
        <label>1</label>
    </ligand>
</feature>
<dbReference type="EMBL" id="JAIFTL010000207">
    <property type="protein sequence ID" value="KAG9321403.1"/>
    <property type="molecule type" value="Genomic_DNA"/>
</dbReference>
<evidence type="ECO:0000313" key="9">
    <source>
        <dbReference type="Proteomes" id="UP000717515"/>
    </source>
</evidence>
<feature type="binding site" evidence="5">
    <location>
        <position position="198"/>
    </location>
    <ligand>
        <name>Fe cation</name>
        <dbReference type="ChEBI" id="CHEBI:24875"/>
        <label>1</label>
    </ligand>
</feature>
<dbReference type="InterPro" id="IPR012347">
    <property type="entry name" value="Ferritin-like"/>
</dbReference>
<keyword evidence="3 5" id="KW-0479">Metal-binding</keyword>
<dbReference type="InterPro" id="IPR001519">
    <property type="entry name" value="Ferritin"/>
</dbReference>
<evidence type="ECO:0000256" key="1">
    <source>
        <dbReference type="ARBA" id="ARBA00007513"/>
    </source>
</evidence>
<dbReference type="EC" id="1.16.3.1" evidence="6"/>
<dbReference type="Gene3D" id="1.20.1260.10">
    <property type="match status" value="1"/>
</dbReference>
<evidence type="ECO:0000256" key="2">
    <source>
        <dbReference type="ARBA" id="ARBA00022434"/>
    </source>
</evidence>
<dbReference type="GO" id="GO:0004322">
    <property type="term" value="F:ferroxidase activity"/>
    <property type="evidence" value="ECO:0007669"/>
    <property type="project" value="UniProtKB-EC"/>
</dbReference>
<feature type="binding site" evidence="5">
    <location>
        <position position="119"/>
    </location>
    <ligand>
        <name>Fe cation</name>
        <dbReference type="ChEBI" id="CHEBI:24875"/>
        <label>1</label>
    </ligand>
</feature>
<organism evidence="8 9">
    <name type="scientific">Mortierella alpina</name>
    <name type="common">Oleaginous fungus</name>
    <name type="synonym">Mortierella renispora</name>
    <dbReference type="NCBI Taxonomy" id="64518"/>
    <lineage>
        <taxon>Eukaryota</taxon>
        <taxon>Fungi</taxon>
        <taxon>Fungi incertae sedis</taxon>
        <taxon>Mucoromycota</taxon>
        <taxon>Mortierellomycotina</taxon>
        <taxon>Mortierellomycetes</taxon>
        <taxon>Mortierellales</taxon>
        <taxon>Mortierellaceae</taxon>
        <taxon>Mortierella</taxon>
    </lineage>
</organism>
<dbReference type="PANTHER" id="PTHR11431">
    <property type="entry name" value="FERRITIN"/>
    <property type="match status" value="1"/>
</dbReference>
<comment type="caution">
    <text evidence="8">The sequence shown here is derived from an EMBL/GenBank/DDBJ whole genome shotgun (WGS) entry which is preliminary data.</text>
</comment>
<protein>
    <recommendedName>
        <fullName evidence="6">Ferritin</fullName>
        <ecNumber evidence="6">1.16.3.1</ecNumber>
    </recommendedName>
</protein>
<dbReference type="GO" id="GO:0008199">
    <property type="term" value="F:ferric iron binding"/>
    <property type="evidence" value="ECO:0007669"/>
    <property type="project" value="InterPro"/>
</dbReference>
<dbReference type="GO" id="GO:0008198">
    <property type="term" value="F:ferrous iron binding"/>
    <property type="evidence" value="ECO:0007669"/>
    <property type="project" value="TreeGrafter"/>
</dbReference>
<dbReference type="GO" id="GO:0005737">
    <property type="term" value="C:cytoplasm"/>
    <property type="evidence" value="ECO:0007669"/>
    <property type="project" value="TreeGrafter"/>
</dbReference>
<feature type="binding site" evidence="5">
    <location>
        <position position="154"/>
    </location>
    <ligand>
        <name>Fe cation</name>
        <dbReference type="ChEBI" id="CHEBI:24875"/>
        <label>1</label>
    </ligand>
</feature>
<dbReference type="FunFam" id="1.20.1260.10:FF:000002">
    <property type="entry name" value="Ferritin, mitochondrial"/>
    <property type="match status" value="1"/>
</dbReference>
<dbReference type="SUPFAM" id="SSF47240">
    <property type="entry name" value="Ferritin-like"/>
    <property type="match status" value="1"/>
</dbReference>
<reference evidence="8" key="1">
    <citation type="submission" date="2021-07" db="EMBL/GenBank/DDBJ databases">
        <title>Draft genome of Mortierella alpina, strain LL118, isolated from an aspen leaf litter sample.</title>
        <authorList>
            <person name="Yang S."/>
            <person name="Vinatzer B.A."/>
        </authorList>
    </citation>
    <scope>NUCLEOTIDE SEQUENCE</scope>
    <source>
        <strain evidence="8">LL118</strain>
    </source>
</reference>
<dbReference type="PANTHER" id="PTHR11431:SF75">
    <property type="entry name" value="FERRITIN"/>
    <property type="match status" value="1"/>
</dbReference>
<proteinExistence type="inferred from homology"/>
<evidence type="ECO:0000256" key="6">
    <source>
        <dbReference type="RuleBase" id="RU361145"/>
    </source>
</evidence>
<dbReference type="Pfam" id="PF00210">
    <property type="entry name" value="Ferritin"/>
    <property type="match status" value="1"/>
</dbReference>
<keyword evidence="4 5" id="KW-0408">Iron</keyword>
<gene>
    <name evidence="8" type="ORF">KVV02_007239</name>
</gene>
<dbReference type="InterPro" id="IPR008331">
    <property type="entry name" value="Ferritin_DPS_dom"/>
</dbReference>
<keyword evidence="2 6" id="KW-0409">Iron storage</keyword>
<dbReference type="GO" id="GO:0006826">
    <property type="term" value="P:iron ion transport"/>
    <property type="evidence" value="ECO:0007669"/>
    <property type="project" value="InterPro"/>
</dbReference>
<evidence type="ECO:0000256" key="3">
    <source>
        <dbReference type="ARBA" id="ARBA00022723"/>
    </source>
</evidence>
<keyword evidence="6" id="KW-0560">Oxidoreductase</keyword>
<evidence type="ECO:0000259" key="7">
    <source>
        <dbReference type="PROSITE" id="PS50905"/>
    </source>
</evidence>
<name>A0A9P7ZYR4_MORAP</name>
<dbReference type="InterPro" id="IPR009078">
    <property type="entry name" value="Ferritin-like_SF"/>
</dbReference>
<dbReference type="GO" id="GO:0006879">
    <property type="term" value="P:intracellular iron ion homeostasis"/>
    <property type="evidence" value="ECO:0007669"/>
    <property type="project" value="UniProtKB-KW"/>
</dbReference>
<comment type="function">
    <text evidence="6">Stores iron in a soluble, non-toxic, readily available form. Important for iron homeostasis. Iron is taken up in the ferrous form and deposited as ferric hydroxides after oxidation.</text>
</comment>
<dbReference type="CDD" id="cd01056">
    <property type="entry name" value="Euk_Ferritin"/>
    <property type="match status" value="1"/>
</dbReference>
<evidence type="ECO:0000256" key="4">
    <source>
        <dbReference type="ARBA" id="ARBA00023004"/>
    </source>
</evidence>
<comment type="catalytic activity">
    <reaction evidence="6">
        <text>4 Fe(2+) + O2 + 4 H(+) = 4 Fe(3+) + 2 H2O</text>
        <dbReference type="Rhea" id="RHEA:11148"/>
        <dbReference type="ChEBI" id="CHEBI:15377"/>
        <dbReference type="ChEBI" id="CHEBI:15378"/>
        <dbReference type="ChEBI" id="CHEBI:15379"/>
        <dbReference type="ChEBI" id="CHEBI:29033"/>
        <dbReference type="ChEBI" id="CHEBI:29034"/>
        <dbReference type="EC" id="1.16.3.1"/>
    </reaction>
</comment>
<comment type="similarity">
    <text evidence="1 6">Belongs to the ferritin family.</text>
</comment>
<feature type="domain" description="Ferritin-like diiron" evidence="7">
    <location>
        <begin position="102"/>
        <end position="250"/>
    </location>
</feature>
<evidence type="ECO:0000313" key="8">
    <source>
        <dbReference type="EMBL" id="KAG9321403.1"/>
    </source>
</evidence>